<sequence length="97" mass="10905">MISMNRLSSSSVLTWILAGYTGVDLMLRKVKLSMKWSELVARWSLMVALASGILVKARLIVLPCGFVGISRVLRRLRSFSDAYSATLWPRFVAWPVC</sequence>
<feature type="transmembrane region" description="Helical" evidence="1">
    <location>
        <begin position="45"/>
        <end position="69"/>
    </location>
</feature>
<evidence type="ECO:0000313" key="2">
    <source>
        <dbReference type="EMBL" id="TXB97162.1"/>
    </source>
</evidence>
<evidence type="ECO:0000256" key="1">
    <source>
        <dbReference type="SAM" id="Phobius"/>
    </source>
</evidence>
<dbReference type="AlphaFoldDB" id="A0A5C6SF38"/>
<reference evidence="2 3" key="1">
    <citation type="submission" date="2019-07" db="EMBL/GenBank/DDBJ databases">
        <title>The First High-Quality Draft Genome Sequence of the Causal Agent of the Current Panama Disease Epidemic.</title>
        <authorList>
            <person name="Warmington R.J."/>
            <person name="Kay W."/>
            <person name="Jeffries A."/>
            <person name="Bebber D."/>
            <person name="Moore K."/>
            <person name="Studholme D.J."/>
        </authorList>
    </citation>
    <scope>NUCLEOTIDE SEQUENCE [LARGE SCALE GENOMIC DNA]</scope>
    <source>
        <strain evidence="2 3">TR4</strain>
    </source>
</reference>
<dbReference type="Proteomes" id="UP000321331">
    <property type="component" value="Unassembled WGS sequence"/>
</dbReference>
<comment type="caution">
    <text evidence="2">The sequence shown here is derived from an EMBL/GenBank/DDBJ whole genome shotgun (WGS) entry which is preliminary data.</text>
</comment>
<organism evidence="2 3">
    <name type="scientific">Fusarium oxysporum f. sp. cubense</name>
    <dbReference type="NCBI Taxonomy" id="61366"/>
    <lineage>
        <taxon>Eukaryota</taxon>
        <taxon>Fungi</taxon>
        <taxon>Dikarya</taxon>
        <taxon>Ascomycota</taxon>
        <taxon>Pezizomycotina</taxon>
        <taxon>Sordariomycetes</taxon>
        <taxon>Hypocreomycetidae</taxon>
        <taxon>Hypocreales</taxon>
        <taxon>Nectriaceae</taxon>
        <taxon>Fusarium</taxon>
        <taxon>Fusarium oxysporum species complex</taxon>
    </lineage>
</organism>
<evidence type="ECO:0000313" key="3">
    <source>
        <dbReference type="Proteomes" id="UP000321331"/>
    </source>
</evidence>
<keyword evidence="1" id="KW-0812">Transmembrane</keyword>
<accession>A0A5C6SF38</accession>
<protein>
    <submittedName>
        <fullName evidence="2">Uncharacterized protein</fullName>
    </submittedName>
</protein>
<name>A0A5C6SF38_FUSOC</name>
<keyword evidence="1" id="KW-1133">Transmembrane helix</keyword>
<proteinExistence type="predicted"/>
<keyword evidence="1" id="KW-0472">Membrane</keyword>
<gene>
    <name evidence="2" type="ORF">FocTR4_00011977</name>
</gene>
<dbReference type="EMBL" id="VMNF01000014">
    <property type="protein sequence ID" value="TXB97162.1"/>
    <property type="molecule type" value="Genomic_DNA"/>
</dbReference>